<accession>A0A2T0K631</accession>
<name>A0A2T0K631_9ACTN</name>
<reference evidence="1 2" key="1">
    <citation type="submission" date="2018-03" db="EMBL/GenBank/DDBJ databases">
        <title>Genomic Encyclopedia of Archaeal and Bacterial Type Strains, Phase II (KMG-II): from individual species to whole genera.</title>
        <authorList>
            <person name="Goeker M."/>
        </authorList>
    </citation>
    <scope>NUCLEOTIDE SEQUENCE [LARGE SCALE GENOMIC DNA]</scope>
    <source>
        <strain evidence="1 2">DSM 43146</strain>
    </source>
</reference>
<keyword evidence="2" id="KW-1185">Reference proteome</keyword>
<gene>
    <name evidence="1" type="ORF">CLV67_113270</name>
</gene>
<dbReference type="EMBL" id="PVMZ01000013">
    <property type="protein sequence ID" value="PRX18433.1"/>
    <property type="molecule type" value="Genomic_DNA"/>
</dbReference>
<dbReference type="AlphaFoldDB" id="A0A2T0K631"/>
<organism evidence="1 2">
    <name type="scientific">Actinoplanes italicus</name>
    <dbReference type="NCBI Taxonomy" id="113567"/>
    <lineage>
        <taxon>Bacteria</taxon>
        <taxon>Bacillati</taxon>
        <taxon>Actinomycetota</taxon>
        <taxon>Actinomycetes</taxon>
        <taxon>Micromonosporales</taxon>
        <taxon>Micromonosporaceae</taxon>
        <taxon>Actinoplanes</taxon>
    </lineage>
</organism>
<proteinExistence type="predicted"/>
<dbReference type="Proteomes" id="UP000239415">
    <property type="component" value="Unassembled WGS sequence"/>
</dbReference>
<evidence type="ECO:0000313" key="2">
    <source>
        <dbReference type="Proteomes" id="UP000239415"/>
    </source>
</evidence>
<protein>
    <submittedName>
        <fullName evidence="1">Uncharacterized protein</fullName>
    </submittedName>
</protein>
<evidence type="ECO:0000313" key="1">
    <source>
        <dbReference type="EMBL" id="PRX18433.1"/>
    </source>
</evidence>
<comment type="caution">
    <text evidence="1">The sequence shown here is derived from an EMBL/GenBank/DDBJ whole genome shotgun (WGS) entry which is preliminary data.</text>
</comment>
<sequence length="56" mass="5991">MGRVPANVSGDLVRVALMEARPAGLTTRQLITATELSAYQVQSGCGSCARSWPRRT</sequence>